<evidence type="ECO:0000313" key="2">
    <source>
        <dbReference type="EMBL" id="DAF86551.1"/>
    </source>
</evidence>
<evidence type="ECO:0000256" key="1">
    <source>
        <dbReference type="SAM" id="Phobius"/>
    </source>
</evidence>
<dbReference type="EMBL" id="BK015948">
    <property type="protein sequence ID" value="DAF86551.1"/>
    <property type="molecule type" value="Genomic_DNA"/>
</dbReference>
<keyword evidence="1" id="KW-0812">Transmembrane</keyword>
<reference evidence="2" key="1">
    <citation type="journal article" date="2021" name="Proc. Natl. Acad. Sci. U.S.A.">
        <title>A Catalog of Tens of Thousands of Viruses from Human Metagenomes Reveals Hidden Associations with Chronic Diseases.</title>
        <authorList>
            <person name="Tisza M.J."/>
            <person name="Buck C.B."/>
        </authorList>
    </citation>
    <scope>NUCLEOTIDE SEQUENCE</scope>
    <source>
        <strain evidence="2">CtaUM17</strain>
    </source>
</reference>
<name>A0A8S5TWK1_9CAUD</name>
<feature type="transmembrane region" description="Helical" evidence="1">
    <location>
        <begin position="6"/>
        <end position="27"/>
    </location>
</feature>
<proteinExistence type="predicted"/>
<keyword evidence="1" id="KW-0472">Membrane</keyword>
<keyword evidence="1" id="KW-1133">Transmembrane helix</keyword>
<organism evidence="2">
    <name type="scientific">Myoviridae sp. ctaUM17</name>
    <dbReference type="NCBI Taxonomy" id="2825133"/>
    <lineage>
        <taxon>Viruses</taxon>
        <taxon>Duplodnaviria</taxon>
        <taxon>Heunggongvirae</taxon>
        <taxon>Uroviricota</taxon>
        <taxon>Caudoviricetes</taxon>
    </lineage>
</organism>
<protein>
    <submittedName>
        <fullName evidence="2">Uncharacterized protein</fullName>
    </submittedName>
</protein>
<sequence>MSFTLILCPILAFYNNWLFLCLILRTLKTS</sequence>
<accession>A0A8S5TWK1</accession>